<dbReference type="GO" id="GO:0004497">
    <property type="term" value="F:monooxygenase activity"/>
    <property type="evidence" value="ECO:0007669"/>
    <property type="project" value="UniProtKB-KW"/>
</dbReference>
<name>B8FLS3_DESAL</name>
<feature type="domain" description="FAD-binding" evidence="1">
    <location>
        <begin position="6"/>
        <end position="316"/>
    </location>
</feature>
<dbReference type="GO" id="GO:0071949">
    <property type="term" value="F:FAD binding"/>
    <property type="evidence" value="ECO:0007669"/>
    <property type="project" value="InterPro"/>
</dbReference>
<proteinExistence type="predicted"/>
<evidence type="ECO:0000313" key="2">
    <source>
        <dbReference type="EMBL" id="ACL05427.1"/>
    </source>
</evidence>
<evidence type="ECO:0000259" key="1">
    <source>
        <dbReference type="Pfam" id="PF01494"/>
    </source>
</evidence>
<dbReference type="PANTHER" id="PTHR42685:SF22">
    <property type="entry name" value="CONDITIONED MEDIUM FACTOR RECEPTOR 1"/>
    <property type="match status" value="1"/>
</dbReference>
<keyword evidence="2" id="KW-0503">Monooxygenase</keyword>
<dbReference type="Pfam" id="PF01494">
    <property type="entry name" value="FAD_binding_3"/>
    <property type="match status" value="1"/>
</dbReference>
<dbReference type="HOGENOM" id="CLU_692087_0_0_7"/>
<dbReference type="InterPro" id="IPR050407">
    <property type="entry name" value="Geranylgeranyl_reductase"/>
</dbReference>
<dbReference type="RefSeq" id="WP_015948481.1">
    <property type="nucleotide sequence ID" value="NC_011768.1"/>
</dbReference>
<dbReference type="PANTHER" id="PTHR42685">
    <property type="entry name" value="GERANYLGERANYL DIPHOSPHATE REDUCTASE"/>
    <property type="match status" value="1"/>
</dbReference>
<evidence type="ECO:0000313" key="3">
    <source>
        <dbReference type="Proteomes" id="UP000000739"/>
    </source>
</evidence>
<sequence length="398" mass="43152">MAYDFIFVGAGPAGLTGAILAARQGKRCLVIEKKRALDLHPRGETLRHRPILDEVLGEGVMASLAIASTTIIEYFAPLPREVDPIVLDMKVPNLTFEWHEWMQAFQKQVQELDIDLKLGAEVIDITLDAGRVTGVKYLDADGKEAVASAEVIFASDGHGSLIGRKLGVDYTGINYPIVKAKFSNARFDSPGFKFFFLPEGAMDFASDFPPALAFLFPRDGASCEVGLAVMTKAALKLGYELPSPDELLHIFDQVVSRHPVMSDMLATASADLVEATMLPMGGPMEDVIPQSGVVLLGDAAGFVEISGGSGLISSMESAKFWVNMMIGQQAEAGEPAELWAKSNIQAMAEAYTSSGIFRHNKAIADGSNISWDYVFTNLRTSQNIIKNWDIIAKALDIF</sequence>
<dbReference type="InterPro" id="IPR036188">
    <property type="entry name" value="FAD/NAD-bd_sf"/>
</dbReference>
<gene>
    <name evidence="2" type="ordered locus">Dalk_3740</name>
</gene>
<dbReference type="InterPro" id="IPR002938">
    <property type="entry name" value="FAD-bd"/>
</dbReference>
<dbReference type="PRINTS" id="PR00469">
    <property type="entry name" value="PNDRDTASEII"/>
</dbReference>
<keyword evidence="2" id="KW-0560">Oxidoreductase</keyword>
<organism evidence="2 3">
    <name type="scientific">Desulfatibacillum aliphaticivorans</name>
    <dbReference type="NCBI Taxonomy" id="218208"/>
    <lineage>
        <taxon>Bacteria</taxon>
        <taxon>Pseudomonadati</taxon>
        <taxon>Thermodesulfobacteriota</taxon>
        <taxon>Desulfobacteria</taxon>
        <taxon>Desulfobacterales</taxon>
        <taxon>Desulfatibacillaceae</taxon>
        <taxon>Desulfatibacillum</taxon>
    </lineage>
</organism>
<dbReference type="Gene3D" id="3.50.50.60">
    <property type="entry name" value="FAD/NAD(P)-binding domain"/>
    <property type="match status" value="1"/>
</dbReference>
<dbReference type="SUPFAM" id="SSF51905">
    <property type="entry name" value="FAD/NAD(P)-binding domain"/>
    <property type="match status" value="1"/>
</dbReference>
<keyword evidence="3" id="KW-1185">Reference proteome</keyword>
<dbReference type="AlphaFoldDB" id="B8FLS3"/>
<dbReference type="eggNOG" id="COG0644">
    <property type="taxonomic scope" value="Bacteria"/>
</dbReference>
<dbReference type="KEGG" id="dal:Dalk_3740"/>
<dbReference type="EMBL" id="CP001322">
    <property type="protein sequence ID" value="ACL05427.1"/>
    <property type="molecule type" value="Genomic_DNA"/>
</dbReference>
<accession>B8FLS3</accession>
<reference evidence="2 3" key="1">
    <citation type="journal article" date="2012" name="Environ. Microbiol.">
        <title>The genome sequence of Desulfatibacillum alkenivorans AK-01: a blueprint for anaerobic alkane oxidation.</title>
        <authorList>
            <person name="Callaghan A.V."/>
            <person name="Morris B.E."/>
            <person name="Pereira I.A."/>
            <person name="McInerney M.J."/>
            <person name="Austin R.N."/>
            <person name="Groves J.T."/>
            <person name="Kukor J.J."/>
            <person name="Suflita J.M."/>
            <person name="Young L.Y."/>
            <person name="Zylstra G.J."/>
            <person name="Wawrik B."/>
        </authorList>
    </citation>
    <scope>NUCLEOTIDE SEQUENCE [LARGE SCALE GENOMIC DNA]</scope>
    <source>
        <strain evidence="2 3">AK-01</strain>
    </source>
</reference>
<protein>
    <submittedName>
        <fullName evidence="2">Monooxygenase FAD-binding</fullName>
    </submittedName>
</protein>
<dbReference type="Proteomes" id="UP000000739">
    <property type="component" value="Chromosome"/>
</dbReference>